<keyword evidence="4 7" id="KW-0812">Transmembrane</keyword>
<evidence type="ECO:0000259" key="9">
    <source>
        <dbReference type="PROSITE" id="PS50928"/>
    </source>
</evidence>
<evidence type="ECO:0000256" key="4">
    <source>
        <dbReference type="ARBA" id="ARBA00022692"/>
    </source>
</evidence>
<evidence type="ECO:0000256" key="2">
    <source>
        <dbReference type="ARBA" id="ARBA00022448"/>
    </source>
</evidence>
<dbReference type="eggNOG" id="COG0395">
    <property type="taxonomic scope" value="Bacteria"/>
</dbReference>
<dbReference type="InterPro" id="IPR050901">
    <property type="entry name" value="BP-dep_ABC_trans_perm"/>
</dbReference>
<dbReference type="PANTHER" id="PTHR32243">
    <property type="entry name" value="MALTOSE TRANSPORT SYSTEM PERMEASE-RELATED"/>
    <property type="match status" value="1"/>
</dbReference>
<dbReference type="PANTHER" id="PTHR32243:SF18">
    <property type="entry name" value="INNER MEMBRANE ABC TRANSPORTER PERMEASE PROTEIN YCJP"/>
    <property type="match status" value="1"/>
</dbReference>
<protein>
    <submittedName>
        <fullName evidence="10">Maltose/maltodextrin ABC transporter, permease protein MalG</fullName>
    </submittedName>
</protein>
<feature type="transmembrane region" description="Helical" evidence="7">
    <location>
        <begin position="447"/>
        <end position="470"/>
    </location>
</feature>
<feature type="transmembrane region" description="Helical" evidence="7">
    <location>
        <begin position="26"/>
        <end position="47"/>
    </location>
</feature>
<comment type="similarity">
    <text evidence="7">Belongs to the binding-protein-dependent transport system permease family.</text>
</comment>
<reference evidence="10 11" key="1">
    <citation type="submission" date="2013-05" db="EMBL/GenBank/DDBJ databases">
        <title>Genome assembly of Chondromyces apiculatus DSM 436.</title>
        <authorList>
            <person name="Sharma G."/>
            <person name="Khatri I."/>
            <person name="Kaur C."/>
            <person name="Mayilraj S."/>
            <person name="Subramanian S."/>
        </authorList>
    </citation>
    <scope>NUCLEOTIDE SEQUENCE [LARGE SCALE GENOMIC DNA]</scope>
    <source>
        <strain evidence="10 11">DSM 436</strain>
    </source>
</reference>
<evidence type="ECO:0000256" key="8">
    <source>
        <dbReference type="SAM" id="MobiDB-lite"/>
    </source>
</evidence>
<dbReference type="PROSITE" id="PS50928">
    <property type="entry name" value="ABC_TM1"/>
    <property type="match status" value="1"/>
</dbReference>
<accession>A0A017T341</accession>
<comment type="subcellular location">
    <subcellularLocation>
        <location evidence="1 7">Cell membrane</location>
        <topology evidence="1 7">Multi-pass membrane protein</topology>
    </subcellularLocation>
</comment>
<keyword evidence="6 7" id="KW-0472">Membrane</keyword>
<evidence type="ECO:0000256" key="1">
    <source>
        <dbReference type="ARBA" id="ARBA00004651"/>
    </source>
</evidence>
<dbReference type="SUPFAM" id="SSF161098">
    <property type="entry name" value="MetI-like"/>
    <property type="match status" value="2"/>
</dbReference>
<dbReference type="STRING" id="1192034.CAP_5774"/>
<evidence type="ECO:0000313" key="11">
    <source>
        <dbReference type="Proteomes" id="UP000019678"/>
    </source>
</evidence>
<evidence type="ECO:0000256" key="5">
    <source>
        <dbReference type="ARBA" id="ARBA00022989"/>
    </source>
</evidence>
<keyword evidence="5 7" id="KW-1133">Transmembrane helix</keyword>
<gene>
    <name evidence="10" type="ORF">CAP_5774</name>
</gene>
<feature type="transmembrane region" description="Helical" evidence="7">
    <location>
        <begin position="318"/>
        <end position="340"/>
    </location>
</feature>
<dbReference type="GO" id="GO:0055085">
    <property type="term" value="P:transmembrane transport"/>
    <property type="evidence" value="ECO:0007669"/>
    <property type="project" value="InterPro"/>
</dbReference>
<dbReference type="InterPro" id="IPR000515">
    <property type="entry name" value="MetI-like"/>
</dbReference>
<keyword evidence="11" id="KW-1185">Reference proteome</keyword>
<feature type="transmembrane region" description="Helical" evidence="7">
    <location>
        <begin position="375"/>
        <end position="402"/>
    </location>
</feature>
<proteinExistence type="inferred from homology"/>
<comment type="caution">
    <text evidence="10">The sequence shown here is derived from an EMBL/GenBank/DDBJ whole genome shotgun (WGS) entry which is preliminary data.</text>
</comment>
<dbReference type="GO" id="GO:0005886">
    <property type="term" value="C:plasma membrane"/>
    <property type="evidence" value="ECO:0007669"/>
    <property type="project" value="UniProtKB-SubCell"/>
</dbReference>
<feature type="compositionally biased region" description="Pro residues" evidence="8">
    <location>
        <begin position="197"/>
        <end position="206"/>
    </location>
</feature>
<dbReference type="InterPro" id="IPR035906">
    <property type="entry name" value="MetI-like_sf"/>
</dbReference>
<evidence type="ECO:0000313" key="10">
    <source>
        <dbReference type="EMBL" id="EYF03270.1"/>
    </source>
</evidence>
<keyword evidence="2 7" id="KW-0813">Transport</keyword>
<feature type="compositionally biased region" description="Low complexity" evidence="8">
    <location>
        <begin position="226"/>
        <end position="239"/>
    </location>
</feature>
<dbReference type="eggNOG" id="COG1175">
    <property type="taxonomic scope" value="Bacteria"/>
</dbReference>
<feature type="region of interest" description="Disordered" evidence="8">
    <location>
        <begin position="192"/>
        <end position="243"/>
    </location>
</feature>
<feature type="domain" description="ABC transmembrane type-1" evidence="9">
    <location>
        <begin position="379"/>
        <end position="574"/>
    </location>
</feature>
<name>A0A017T341_9BACT</name>
<dbReference type="EMBL" id="ASRX01000049">
    <property type="protein sequence ID" value="EYF03270.1"/>
    <property type="molecule type" value="Genomic_DNA"/>
</dbReference>
<evidence type="ECO:0000256" key="6">
    <source>
        <dbReference type="ARBA" id="ARBA00023136"/>
    </source>
</evidence>
<sequence>MDGGAGEAVLQAEEGAGSLARRKARWAWVFLTPALVVVAFVALYPLVRTFWLSLTDTRLGSEAPPRFVGLRNYRDLLVDGFFLDALLLTVLFTVVTVLLELILGLAIALLVDSRFRGRSAVRAAMLIPWAIPTAISAQMWKWMYNDVYGVFNDLLVNRLGLLSEPIAFVADDALSLPAVVLVDVWKATPLHGAAAPRGPPAHPPGPLRGGARRRRDPVADLHSGDAPAAQALPARGAHLPHPRRPEGLRRLLRHVREPPRHADHGHLRAGDPGEHLRRRLRLRHLHGHLPGDRGVHRALRGRLPPGERLMVLGVLRRLALAVLVLAFLLFTVFPLLWALLSSIKPSEELFSTPVRFWPARPTLEHYRGVLSNGDFLTAALNSVIVAASVTAASIGIGALAAFALGRFKFRGRSVVLYAVLAMTLFPQIAVLGALFQLVNALGLFNQLPALTLTYLIFTLPFTVWVLTGFLEAVPVEVEEAAYIDGATPLQVFVKIMLPLSVPGMVTTGLLAFIAAWNELLFALSFTQTPDKRTVTYAIMSFSATTSSAYEVPWGQMMAASVLVTAPLLVLALVFQRRILAGLTAGAVKG</sequence>
<evidence type="ECO:0000256" key="7">
    <source>
        <dbReference type="RuleBase" id="RU363032"/>
    </source>
</evidence>
<dbReference type="AlphaFoldDB" id="A0A017T341"/>
<dbReference type="Pfam" id="PF00528">
    <property type="entry name" value="BPD_transp_1"/>
    <property type="match status" value="1"/>
</dbReference>
<feature type="transmembrane region" description="Helical" evidence="7">
    <location>
        <begin position="491"/>
        <end position="516"/>
    </location>
</feature>
<feature type="transmembrane region" description="Helical" evidence="7">
    <location>
        <begin position="85"/>
        <end position="111"/>
    </location>
</feature>
<keyword evidence="3" id="KW-1003">Cell membrane</keyword>
<feature type="transmembrane region" description="Helical" evidence="7">
    <location>
        <begin position="414"/>
        <end position="435"/>
    </location>
</feature>
<organism evidence="10 11">
    <name type="scientific">Chondromyces apiculatus DSM 436</name>
    <dbReference type="NCBI Taxonomy" id="1192034"/>
    <lineage>
        <taxon>Bacteria</taxon>
        <taxon>Pseudomonadati</taxon>
        <taxon>Myxococcota</taxon>
        <taxon>Polyangia</taxon>
        <taxon>Polyangiales</taxon>
        <taxon>Polyangiaceae</taxon>
        <taxon>Chondromyces</taxon>
    </lineage>
</organism>
<dbReference type="Gene3D" id="1.10.3720.10">
    <property type="entry name" value="MetI-like"/>
    <property type="match status" value="2"/>
</dbReference>
<feature type="transmembrane region" description="Helical" evidence="7">
    <location>
        <begin position="553"/>
        <end position="574"/>
    </location>
</feature>
<dbReference type="CDD" id="cd06261">
    <property type="entry name" value="TM_PBP2"/>
    <property type="match status" value="1"/>
</dbReference>
<evidence type="ECO:0000256" key="3">
    <source>
        <dbReference type="ARBA" id="ARBA00022475"/>
    </source>
</evidence>
<dbReference type="Proteomes" id="UP000019678">
    <property type="component" value="Unassembled WGS sequence"/>
</dbReference>